<accession>A0A502CJJ9</accession>
<evidence type="ECO:0000256" key="3">
    <source>
        <dbReference type="ARBA" id="ARBA00022692"/>
    </source>
</evidence>
<dbReference type="PANTHER" id="PTHR23513">
    <property type="entry name" value="INTEGRAL MEMBRANE EFFLUX PROTEIN-RELATED"/>
    <property type="match status" value="1"/>
</dbReference>
<proteinExistence type="predicted"/>
<organism evidence="7 8">
    <name type="scientific">Pedococcus bigeumensis</name>
    <dbReference type="NCBI Taxonomy" id="433644"/>
    <lineage>
        <taxon>Bacteria</taxon>
        <taxon>Bacillati</taxon>
        <taxon>Actinomycetota</taxon>
        <taxon>Actinomycetes</taxon>
        <taxon>Micrococcales</taxon>
        <taxon>Intrasporangiaceae</taxon>
        <taxon>Pedococcus</taxon>
    </lineage>
</organism>
<dbReference type="RefSeq" id="WP_140743586.1">
    <property type="nucleotide sequence ID" value="NZ_RCZM01000007.1"/>
</dbReference>
<comment type="subcellular location">
    <subcellularLocation>
        <location evidence="1">Cell membrane</location>
        <topology evidence="1">Multi-pass membrane protein</topology>
    </subcellularLocation>
</comment>
<evidence type="ECO:0000313" key="7">
    <source>
        <dbReference type="EMBL" id="TPG13387.1"/>
    </source>
</evidence>
<feature type="transmembrane region" description="Helical" evidence="6">
    <location>
        <begin position="145"/>
        <end position="165"/>
    </location>
</feature>
<dbReference type="Gene3D" id="1.20.1250.20">
    <property type="entry name" value="MFS general substrate transporter like domains"/>
    <property type="match status" value="1"/>
</dbReference>
<keyword evidence="8" id="KW-1185">Reference proteome</keyword>
<keyword evidence="5 6" id="KW-0472">Membrane</keyword>
<sequence>MDTRTTPSSGFRLLAAGQGLSWFGDAFAPIALAVAVVAGGGSASELGLVLAATMTARLAGTLLGGVWADRLAPGRIMVVSDLVRAASALATAGYFATGQDSLALLCGLAAVTGGAAAFFGPAFVSLRPLLVAVDRRHAANATLNILQNSAFILGPAAAGVFVAWAGAPWAFVVNAVSFLVSAAIVAAIRVEAPRAPRVGMLAELREGWHEVTNRSWLLAGLLAATAYHAAFGAVVVLIDVIVVRDLGGPTALGWISAASGAGGLVGGLLALRLPPSRPLFVGWPCVALMSLFAAAFAWPGDLVVIVGAAVVAFGGLMYFSVCWDTALQDGVPHAVLARVSSWDILTSFVAIPAGNALAGPLAHTFGTARVIVVAAVVMALASFAPMLVRGSRELRRSTSVPAAEPAAAEPAVAAHG</sequence>
<dbReference type="InterPro" id="IPR022324">
    <property type="entry name" value="Bacilysin_exporter_BacE_put"/>
</dbReference>
<feature type="transmembrane region" description="Helical" evidence="6">
    <location>
        <begin position="370"/>
        <end position="388"/>
    </location>
</feature>
<dbReference type="Pfam" id="PF07690">
    <property type="entry name" value="MFS_1"/>
    <property type="match status" value="1"/>
</dbReference>
<dbReference type="PRINTS" id="PR01988">
    <property type="entry name" value="EXPORTERBACE"/>
</dbReference>
<keyword evidence="2" id="KW-1003">Cell membrane</keyword>
<evidence type="ECO:0000256" key="1">
    <source>
        <dbReference type="ARBA" id="ARBA00004651"/>
    </source>
</evidence>
<dbReference type="InterPro" id="IPR036259">
    <property type="entry name" value="MFS_trans_sf"/>
</dbReference>
<feature type="transmembrane region" description="Helical" evidence="6">
    <location>
        <begin position="278"/>
        <end position="298"/>
    </location>
</feature>
<gene>
    <name evidence="7" type="ORF">EAH86_18815</name>
</gene>
<comment type="caution">
    <text evidence="7">The sequence shown here is derived from an EMBL/GenBank/DDBJ whole genome shotgun (WGS) entry which is preliminary data.</text>
</comment>
<protein>
    <submittedName>
        <fullName evidence="7">MFS transporter</fullName>
    </submittedName>
</protein>
<dbReference type="OrthoDB" id="4528313at2"/>
<dbReference type="EMBL" id="RCZM01000007">
    <property type="protein sequence ID" value="TPG13387.1"/>
    <property type="molecule type" value="Genomic_DNA"/>
</dbReference>
<evidence type="ECO:0000256" key="5">
    <source>
        <dbReference type="ARBA" id="ARBA00023136"/>
    </source>
</evidence>
<dbReference type="InterPro" id="IPR011701">
    <property type="entry name" value="MFS"/>
</dbReference>
<keyword evidence="4 6" id="KW-1133">Transmembrane helix</keyword>
<evidence type="ECO:0000313" key="8">
    <source>
        <dbReference type="Proteomes" id="UP000317722"/>
    </source>
</evidence>
<dbReference type="GO" id="GO:0022857">
    <property type="term" value="F:transmembrane transporter activity"/>
    <property type="evidence" value="ECO:0007669"/>
    <property type="project" value="InterPro"/>
</dbReference>
<keyword evidence="3 6" id="KW-0812">Transmembrane</keyword>
<feature type="transmembrane region" description="Helical" evidence="6">
    <location>
        <begin position="20"/>
        <end position="40"/>
    </location>
</feature>
<feature type="transmembrane region" description="Helical" evidence="6">
    <location>
        <begin position="304"/>
        <end position="323"/>
    </location>
</feature>
<dbReference type="CDD" id="cd06173">
    <property type="entry name" value="MFS_MefA_like"/>
    <property type="match status" value="1"/>
</dbReference>
<dbReference type="Proteomes" id="UP000317722">
    <property type="component" value="Unassembled WGS sequence"/>
</dbReference>
<dbReference type="GO" id="GO:0005886">
    <property type="term" value="C:plasma membrane"/>
    <property type="evidence" value="ECO:0007669"/>
    <property type="project" value="UniProtKB-SubCell"/>
</dbReference>
<evidence type="ECO:0000256" key="4">
    <source>
        <dbReference type="ARBA" id="ARBA00022989"/>
    </source>
</evidence>
<feature type="transmembrane region" description="Helical" evidence="6">
    <location>
        <begin position="335"/>
        <end position="358"/>
    </location>
</feature>
<name>A0A502CJJ9_9MICO</name>
<dbReference type="AlphaFoldDB" id="A0A502CJJ9"/>
<feature type="transmembrane region" description="Helical" evidence="6">
    <location>
        <begin position="46"/>
        <end position="66"/>
    </location>
</feature>
<evidence type="ECO:0000256" key="6">
    <source>
        <dbReference type="SAM" id="Phobius"/>
    </source>
</evidence>
<feature type="transmembrane region" description="Helical" evidence="6">
    <location>
        <begin position="171"/>
        <end position="190"/>
    </location>
</feature>
<reference evidence="7 8" key="1">
    <citation type="journal article" date="2019" name="Environ. Microbiol.">
        <title>Species interactions and distinct microbial communities in high Arctic permafrost affected cryosols are associated with the CH4 and CO2 gas fluxes.</title>
        <authorList>
            <person name="Altshuler I."/>
            <person name="Hamel J."/>
            <person name="Turney S."/>
            <person name="Magnuson E."/>
            <person name="Levesque R."/>
            <person name="Greer C."/>
            <person name="Whyte L.G."/>
        </authorList>
    </citation>
    <scope>NUCLEOTIDE SEQUENCE [LARGE SCALE GENOMIC DNA]</scope>
    <source>
        <strain evidence="7 8">S9.3A</strain>
    </source>
</reference>
<feature type="transmembrane region" description="Helical" evidence="6">
    <location>
        <begin position="102"/>
        <end position="124"/>
    </location>
</feature>
<dbReference type="PANTHER" id="PTHR23513:SF11">
    <property type="entry name" value="STAPHYLOFERRIN A TRANSPORTER"/>
    <property type="match status" value="1"/>
</dbReference>
<feature type="transmembrane region" description="Helical" evidence="6">
    <location>
        <begin position="215"/>
        <end position="238"/>
    </location>
</feature>
<evidence type="ECO:0000256" key="2">
    <source>
        <dbReference type="ARBA" id="ARBA00022475"/>
    </source>
</evidence>
<dbReference type="SUPFAM" id="SSF103473">
    <property type="entry name" value="MFS general substrate transporter"/>
    <property type="match status" value="1"/>
</dbReference>
<feature type="transmembrane region" description="Helical" evidence="6">
    <location>
        <begin position="250"/>
        <end position="271"/>
    </location>
</feature>